<dbReference type="Proteomes" id="UP000480151">
    <property type="component" value="Unassembled WGS sequence"/>
</dbReference>
<name>A0A6M1PH51_9BACL</name>
<dbReference type="Gene3D" id="1.10.287.1060">
    <property type="entry name" value="ESAT-6-like"/>
    <property type="match status" value="1"/>
</dbReference>
<gene>
    <name evidence="2" type="ORF">G5B47_10420</name>
</gene>
<reference evidence="2 3" key="1">
    <citation type="submission" date="2020-02" db="EMBL/GenBank/DDBJ databases">
        <authorList>
            <person name="Gao J."/>
            <person name="Sun J."/>
        </authorList>
    </citation>
    <scope>NUCLEOTIDE SEQUENCE [LARGE SCALE GENOMIC DNA]</scope>
    <source>
        <strain evidence="2 3">7124</strain>
    </source>
</reference>
<dbReference type="NCBIfam" id="TIGR03930">
    <property type="entry name" value="WXG100_ESAT6"/>
    <property type="match status" value="1"/>
</dbReference>
<dbReference type="InterPro" id="IPR010310">
    <property type="entry name" value="T7SS_ESAT-6-like"/>
</dbReference>
<protein>
    <submittedName>
        <fullName evidence="2">WXG100 family type VII secretion target</fullName>
    </submittedName>
</protein>
<evidence type="ECO:0000313" key="3">
    <source>
        <dbReference type="Proteomes" id="UP000480151"/>
    </source>
</evidence>
<dbReference type="EMBL" id="JAAKGU010000004">
    <property type="protein sequence ID" value="NGM82827.1"/>
    <property type="molecule type" value="Genomic_DNA"/>
</dbReference>
<organism evidence="2 3">
    <name type="scientific">Paenibacillus apii</name>
    <dbReference type="NCBI Taxonomy" id="1850370"/>
    <lineage>
        <taxon>Bacteria</taxon>
        <taxon>Bacillati</taxon>
        <taxon>Bacillota</taxon>
        <taxon>Bacilli</taxon>
        <taxon>Bacillales</taxon>
        <taxon>Paenibacillaceae</taxon>
        <taxon>Paenibacillus</taxon>
    </lineage>
</organism>
<dbReference type="Pfam" id="PF06013">
    <property type="entry name" value="WXG100"/>
    <property type="match status" value="1"/>
</dbReference>
<dbReference type="RefSeq" id="WP_165097621.1">
    <property type="nucleotide sequence ID" value="NZ_JAAKGU010000004.1"/>
</dbReference>
<feature type="region of interest" description="Disordered" evidence="1">
    <location>
        <begin position="90"/>
        <end position="120"/>
    </location>
</feature>
<dbReference type="SUPFAM" id="SSF140453">
    <property type="entry name" value="EsxAB dimer-like"/>
    <property type="match status" value="1"/>
</dbReference>
<accession>A0A6M1PH51</accession>
<evidence type="ECO:0000313" key="2">
    <source>
        <dbReference type="EMBL" id="NGM82827.1"/>
    </source>
</evidence>
<sequence length="120" mass="13906">MSISPSEIRRNAARINGMTGDIRQISRELQAQYRQAGEYWSGTASKSLQSEYQTLDGVMRALLRSLEQLESGVERVASQVQRAEQERAEKKRLEEKLAAEKREREQKEREQGRERARNGR</sequence>
<proteinExistence type="predicted"/>
<dbReference type="AlphaFoldDB" id="A0A6M1PH51"/>
<evidence type="ECO:0000256" key="1">
    <source>
        <dbReference type="SAM" id="MobiDB-lite"/>
    </source>
</evidence>
<comment type="caution">
    <text evidence="2">The sequence shown here is derived from an EMBL/GenBank/DDBJ whole genome shotgun (WGS) entry which is preliminary data.</text>
</comment>
<keyword evidence="3" id="KW-1185">Reference proteome</keyword>
<dbReference type="InterPro" id="IPR036689">
    <property type="entry name" value="ESAT-6-like_sf"/>
</dbReference>